<gene>
    <name evidence="1" type="ORF">A3Q56_06374</name>
</gene>
<feature type="non-terminal residue" evidence="1">
    <location>
        <position position="163"/>
    </location>
</feature>
<dbReference type="SUPFAM" id="SSF53254">
    <property type="entry name" value="Phosphoglycerate mutase-like"/>
    <property type="match status" value="1"/>
</dbReference>
<evidence type="ECO:0000313" key="1">
    <source>
        <dbReference type="EMBL" id="OAF65897.1"/>
    </source>
</evidence>
<dbReference type="AlphaFoldDB" id="A0A177AV60"/>
<dbReference type="InterPro" id="IPR029033">
    <property type="entry name" value="His_PPase_superfam"/>
</dbReference>
<reference evidence="1 2" key="1">
    <citation type="submission" date="2016-04" db="EMBL/GenBank/DDBJ databases">
        <title>The genome of Intoshia linei affirms orthonectids as highly simplified spiralians.</title>
        <authorList>
            <person name="Mikhailov K.V."/>
            <person name="Slusarev G.S."/>
            <person name="Nikitin M.A."/>
            <person name="Logacheva M.D."/>
            <person name="Penin A."/>
            <person name="Aleoshin V."/>
            <person name="Panchin Y.V."/>
        </authorList>
    </citation>
    <scope>NUCLEOTIDE SEQUENCE [LARGE SCALE GENOMIC DNA]</scope>
    <source>
        <strain evidence="1">Intl2013</strain>
        <tissue evidence="1">Whole animal</tissue>
    </source>
</reference>
<comment type="caution">
    <text evidence="1">The sequence shown here is derived from an EMBL/GenBank/DDBJ whole genome shotgun (WGS) entry which is preliminary data.</text>
</comment>
<proteinExistence type="predicted"/>
<dbReference type="Proteomes" id="UP000078046">
    <property type="component" value="Unassembled WGS sequence"/>
</dbReference>
<organism evidence="1 2">
    <name type="scientific">Intoshia linei</name>
    <dbReference type="NCBI Taxonomy" id="1819745"/>
    <lineage>
        <taxon>Eukaryota</taxon>
        <taxon>Metazoa</taxon>
        <taxon>Spiralia</taxon>
        <taxon>Lophotrochozoa</taxon>
        <taxon>Mesozoa</taxon>
        <taxon>Orthonectida</taxon>
        <taxon>Rhopaluridae</taxon>
        <taxon>Intoshia</taxon>
    </lineage>
</organism>
<accession>A0A177AV60</accession>
<evidence type="ECO:0000313" key="2">
    <source>
        <dbReference type="Proteomes" id="UP000078046"/>
    </source>
</evidence>
<dbReference type="EMBL" id="LWCA01001106">
    <property type="protein sequence ID" value="OAF65897.1"/>
    <property type="molecule type" value="Genomic_DNA"/>
</dbReference>
<name>A0A177AV60_9BILA</name>
<sequence length="163" mass="18806">MAILLFNMYLLSHFSEDSSAGKFSHLLYTHDKVYTFSNYCNPPSTLKKQAIRTNSSDTVIGLVSMFRHGDRTPITFNAVSKFEKNFDINLKNFVDIISDLAWSNIKETTIYCFKHLIKDEVEVEKSDTECLKLIKFVKEAAILDQISIEDFLKIDYDENEAIL</sequence>
<keyword evidence="2" id="KW-1185">Reference proteome</keyword>
<protein>
    <submittedName>
        <fullName evidence="1">Uncharacterized protein</fullName>
    </submittedName>
</protein>